<dbReference type="EMBL" id="LAZR01001480">
    <property type="protein sequence ID" value="KKN43940.1"/>
    <property type="molecule type" value="Genomic_DNA"/>
</dbReference>
<protein>
    <submittedName>
        <fullName evidence="2">Uncharacterized protein</fullName>
    </submittedName>
</protein>
<name>A0A0F9QIM6_9ZZZZ</name>
<organism evidence="2">
    <name type="scientific">marine sediment metagenome</name>
    <dbReference type="NCBI Taxonomy" id="412755"/>
    <lineage>
        <taxon>unclassified sequences</taxon>
        <taxon>metagenomes</taxon>
        <taxon>ecological metagenomes</taxon>
    </lineage>
</organism>
<dbReference type="AlphaFoldDB" id="A0A0F9QIM6"/>
<gene>
    <name evidence="2" type="ORF">LCGC14_0698120</name>
</gene>
<feature type="coiled-coil region" evidence="1">
    <location>
        <begin position="200"/>
        <end position="231"/>
    </location>
</feature>
<evidence type="ECO:0000256" key="1">
    <source>
        <dbReference type="SAM" id="Coils"/>
    </source>
</evidence>
<keyword evidence="1" id="KW-0175">Coiled coil</keyword>
<sequence>MTRDRRRFRAYYERWNLPQDTQTEFPRFKNRILAAVDHSVGQYILNHPDVTKGFLFKVGVRQPVASTTLGLFAALTASAQITKAMSSAKSFADNGVYRGLEATKTQGELILALQCLFWCLADSGSGKLPVLAAAVKTAVDTSPFAEIAVAVRGNTVTLYPRGARLLDDHVVEDTLAWLRKHYAAAKHFESALRIYLAKNASQFRNLLDELRAALEKLLRSVLGNRKSLENQASVLLPWLKDKGVHTHVRDLYRDLLKHFTDYQNAAVKHGTGWVLCEVEYMIYLTGTFMRILLVLNGDAEEE</sequence>
<proteinExistence type="predicted"/>
<reference evidence="2" key="1">
    <citation type="journal article" date="2015" name="Nature">
        <title>Complex archaea that bridge the gap between prokaryotes and eukaryotes.</title>
        <authorList>
            <person name="Spang A."/>
            <person name="Saw J.H."/>
            <person name="Jorgensen S.L."/>
            <person name="Zaremba-Niedzwiedzka K."/>
            <person name="Martijn J."/>
            <person name="Lind A.E."/>
            <person name="van Eijk R."/>
            <person name="Schleper C."/>
            <person name="Guy L."/>
            <person name="Ettema T.J."/>
        </authorList>
    </citation>
    <scope>NUCLEOTIDE SEQUENCE</scope>
</reference>
<comment type="caution">
    <text evidence="2">The sequence shown here is derived from an EMBL/GenBank/DDBJ whole genome shotgun (WGS) entry which is preliminary data.</text>
</comment>
<accession>A0A0F9QIM6</accession>
<evidence type="ECO:0000313" key="2">
    <source>
        <dbReference type="EMBL" id="KKN43940.1"/>
    </source>
</evidence>